<dbReference type="GO" id="GO:0006865">
    <property type="term" value="P:amino acid transport"/>
    <property type="evidence" value="ECO:0007669"/>
    <property type="project" value="UniProtKB-KW"/>
</dbReference>
<name>A0AAW9RA75_9HYPH</name>
<keyword evidence="3" id="KW-0029">Amino-acid transport</keyword>
<evidence type="ECO:0000259" key="5">
    <source>
        <dbReference type="Pfam" id="PF13458"/>
    </source>
</evidence>
<feature type="chain" id="PRO_5043432333" evidence="4">
    <location>
        <begin position="24"/>
        <end position="369"/>
    </location>
</feature>
<dbReference type="SUPFAM" id="SSF53822">
    <property type="entry name" value="Periplasmic binding protein-like I"/>
    <property type="match status" value="1"/>
</dbReference>
<evidence type="ECO:0000313" key="7">
    <source>
        <dbReference type="Proteomes" id="UP001378188"/>
    </source>
</evidence>
<dbReference type="InterPro" id="IPR028082">
    <property type="entry name" value="Peripla_BP_I"/>
</dbReference>
<feature type="domain" description="Leucine-binding protein" evidence="5">
    <location>
        <begin position="29"/>
        <end position="353"/>
    </location>
</feature>
<organism evidence="6 7">
    <name type="scientific">Microbaculum marinum</name>
    <dbReference type="NCBI Taxonomy" id="1764581"/>
    <lineage>
        <taxon>Bacteria</taxon>
        <taxon>Pseudomonadati</taxon>
        <taxon>Pseudomonadota</taxon>
        <taxon>Alphaproteobacteria</taxon>
        <taxon>Hyphomicrobiales</taxon>
        <taxon>Tepidamorphaceae</taxon>
        <taxon>Microbaculum</taxon>
    </lineage>
</organism>
<dbReference type="RefSeq" id="WP_340327826.1">
    <property type="nucleotide sequence ID" value="NZ_JAZHOF010000001.1"/>
</dbReference>
<keyword evidence="3" id="KW-0813">Transport</keyword>
<dbReference type="AlphaFoldDB" id="A0AAW9RA75"/>
<dbReference type="Pfam" id="PF13458">
    <property type="entry name" value="Peripla_BP_6"/>
    <property type="match status" value="1"/>
</dbReference>
<comment type="similarity">
    <text evidence="1">Belongs to the leucine-binding protein family.</text>
</comment>
<feature type="signal peptide" evidence="4">
    <location>
        <begin position="1"/>
        <end position="23"/>
    </location>
</feature>
<evidence type="ECO:0000313" key="6">
    <source>
        <dbReference type="EMBL" id="MEJ8570087.1"/>
    </source>
</evidence>
<dbReference type="InterPro" id="IPR028081">
    <property type="entry name" value="Leu-bd"/>
</dbReference>
<keyword evidence="2 4" id="KW-0732">Signal</keyword>
<proteinExistence type="inferred from homology"/>
<evidence type="ECO:0000256" key="2">
    <source>
        <dbReference type="ARBA" id="ARBA00022729"/>
    </source>
</evidence>
<dbReference type="Gene3D" id="3.40.50.2300">
    <property type="match status" value="2"/>
</dbReference>
<keyword evidence="7" id="KW-1185">Reference proteome</keyword>
<dbReference type="PANTHER" id="PTHR30483:SF6">
    <property type="entry name" value="PERIPLASMIC BINDING PROTEIN OF ABC TRANSPORTER FOR NATURAL AMINO ACIDS"/>
    <property type="match status" value="1"/>
</dbReference>
<evidence type="ECO:0000256" key="1">
    <source>
        <dbReference type="ARBA" id="ARBA00010062"/>
    </source>
</evidence>
<evidence type="ECO:0000256" key="4">
    <source>
        <dbReference type="SAM" id="SignalP"/>
    </source>
</evidence>
<reference evidence="6 7" key="1">
    <citation type="submission" date="2024-02" db="EMBL/GenBank/DDBJ databases">
        <title>Genome analysis and characterization of Microbaculum marinisediminis sp. nov., isolated from marine sediment.</title>
        <authorList>
            <person name="Du Z.-J."/>
            <person name="Ye Y.-Q."/>
            <person name="Zhang Z.-R."/>
            <person name="Yuan S.-M."/>
            <person name="Zhang X.-Y."/>
        </authorList>
    </citation>
    <scope>NUCLEOTIDE SEQUENCE [LARGE SCALE GENOMIC DNA]</scope>
    <source>
        <strain evidence="6 7">SDUM1044001</strain>
    </source>
</reference>
<dbReference type="EMBL" id="JAZHOF010000001">
    <property type="protein sequence ID" value="MEJ8570087.1"/>
    <property type="molecule type" value="Genomic_DNA"/>
</dbReference>
<sequence>MLAKLKPLLCAAGGLLLAMSVSAAADHDITIGAILPLTGPAAPIGLQEQQGVTFAVDRANADGGVQGHKIKVLFEDSQGKPDQGVLAFNRLVDLNDVPATLTAYSSISIAIAPLGTRREVLIINPAAQSDKLADASPFLFNTIPLVRDEAAVVARYALEKLGKKAAVIYENAAAGIDGAEDFKKVFVEAGGEIITEEPVEFGQTNFRSVLLKVAAAKPDFVYISVTQGQEAFAEQVGQIPNFPVAVGNTFSTPFFGYPSTVGWYHTAIKSGITPELEAEFNEKFDTKEMGFFSREYFNSTNILIQLIDHVLTAGKEVTGPNLRDALLEIKTFKSGIADITFETNTAQREVEIMQHGEKERIKIDYTPSK</sequence>
<dbReference type="PANTHER" id="PTHR30483">
    <property type="entry name" value="LEUCINE-SPECIFIC-BINDING PROTEIN"/>
    <property type="match status" value="1"/>
</dbReference>
<protein>
    <submittedName>
        <fullName evidence="6">ABC transporter substrate-binding protein</fullName>
    </submittedName>
</protein>
<accession>A0AAW9RA75</accession>
<comment type="caution">
    <text evidence="6">The sequence shown here is derived from an EMBL/GenBank/DDBJ whole genome shotgun (WGS) entry which is preliminary data.</text>
</comment>
<dbReference type="Proteomes" id="UP001378188">
    <property type="component" value="Unassembled WGS sequence"/>
</dbReference>
<gene>
    <name evidence="6" type="ORF">V3328_01275</name>
</gene>
<dbReference type="InterPro" id="IPR051010">
    <property type="entry name" value="BCAA_transport"/>
</dbReference>
<evidence type="ECO:0000256" key="3">
    <source>
        <dbReference type="ARBA" id="ARBA00022970"/>
    </source>
</evidence>